<dbReference type="Proteomes" id="UP000093352">
    <property type="component" value="Unassembled WGS sequence"/>
</dbReference>
<keyword evidence="5 11" id="KW-0436">Ligase</keyword>
<evidence type="ECO:0000256" key="2">
    <source>
        <dbReference type="ARBA" id="ARBA00005594"/>
    </source>
</evidence>
<comment type="subcellular location">
    <subcellularLocation>
        <location evidence="1 11">Cytoplasm</location>
    </subcellularLocation>
</comment>
<feature type="domain" description="Arginyl tRNA synthetase N-terminal" evidence="14">
    <location>
        <begin position="5"/>
        <end position="84"/>
    </location>
</feature>
<dbReference type="FunFam" id="3.40.50.620:FF:000116">
    <property type="entry name" value="Arginine--tRNA ligase"/>
    <property type="match status" value="1"/>
</dbReference>
<keyword evidence="16" id="KW-1185">Reference proteome</keyword>
<dbReference type="InterPro" id="IPR009080">
    <property type="entry name" value="tRNAsynth_Ia_anticodon-bd"/>
</dbReference>
<dbReference type="SUPFAM" id="SSF47323">
    <property type="entry name" value="Anticodon-binding domain of a subclass of class I aminoacyl-tRNA synthetases"/>
    <property type="match status" value="1"/>
</dbReference>
<dbReference type="RefSeq" id="WP_094754336.1">
    <property type="nucleotide sequence ID" value="NZ_MBEW02000001.1"/>
</dbReference>
<dbReference type="InterPro" id="IPR001278">
    <property type="entry name" value="Arg-tRNA-ligase"/>
</dbReference>
<comment type="similarity">
    <text evidence="2 11 12">Belongs to the class-I aminoacyl-tRNA synthetase family.</text>
</comment>
<dbReference type="FunFam" id="1.10.730.10:FF:000006">
    <property type="entry name" value="Arginyl-tRNA synthetase 2, mitochondrial"/>
    <property type="match status" value="1"/>
</dbReference>
<dbReference type="GO" id="GO:0005524">
    <property type="term" value="F:ATP binding"/>
    <property type="evidence" value="ECO:0007669"/>
    <property type="project" value="UniProtKB-UniRule"/>
</dbReference>
<organism evidence="15 16">
    <name type="scientific">Criibacterium bergeronii</name>
    <dbReference type="NCBI Taxonomy" id="1871336"/>
    <lineage>
        <taxon>Bacteria</taxon>
        <taxon>Bacillati</taxon>
        <taxon>Bacillota</taxon>
        <taxon>Clostridia</taxon>
        <taxon>Peptostreptococcales</taxon>
        <taxon>Filifactoraceae</taxon>
        <taxon>Criibacterium</taxon>
    </lineage>
</organism>
<evidence type="ECO:0000259" key="14">
    <source>
        <dbReference type="SMART" id="SM01016"/>
    </source>
</evidence>
<sequence>MDFKHEIASLLSENIKELEKSEIESLLETPPDKAMGDFAFPCFKLSKLYKKAPQAIATELAEKINKPEFISEIKQLSGYLNFFIENNVIVKQTLQRVLTEKENYMKGEPNDKTVIVEYSSPNIAKPFHIGHIRTTVIGQCLFNLYKFMGYKTVAINHLGDYGTQFGKLIVAYRNWGNEEELKKEPIKTLLALYIKFHEEAEKDPSLEDQARAEFKKLEDGDKEAYRLWEIFREESLNEFNKVYKLLGVDFDSWAGESFYGDKMPAAVEDLKAKNLLVESRGAQVVDMEDVGLGVAPIIKSDGSTLYITRDIAAAKYRQDTYDYYKCLYVVASQQALHFKQLKEIMTRLGRGTREDGSREIVHVQFGMVSLASGTIATRKGRVVFLEDVLNNSIEKTKEIIQEKNPNLKNIDELSVQIGVGAVLFQELSNSRMKDYVFSMEKTLSFEGETGPYVQYTHARACSVLRKSNGADFSKATLESLSSNPDAMSIVKILASYDDVLQRALEKYEPHHIGRYMLDLSQAFNRFYHSTPILTDDENKKNDNLALTQAVAYALKGALALFNMSAPEEM</sequence>
<dbReference type="InterPro" id="IPR036695">
    <property type="entry name" value="Arg-tRNA-synth_N_sf"/>
</dbReference>
<dbReference type="SMART" id="SM01016">
    <property type="entry name" value="Arg_tRNA_synt_N"/>
    <property type="match status" value="1"/>
</dbReference>
<dbReference type="InterPro" id="IPR005148">
    <property type="entry name" value="Arg-tRNA-synth_N"/>
</dbReference>
<keyword evidence="6 11" id="KW-0547">Nucleotide-binding</keyword>
<dbReference type="GO" id="GO:0005737">
    <property type="term" value="C:cytoplasm"/>
    <property type="evidence" value="ECO:0007669"/>
    <property type="project" value="UniProtKB-SubCell"/>
</dbReference>
<name>A0A371IPA8_9FIRM</name>
<evidence type="ECO:0000256" key="12">
    <source>
        <dbReference type="RuleBase" id="RU363038"/>
    </source>
</evidence>
<keyword evidence="9 11" id="KW-0030">Aminoacyl-tRNA synthetase</keyword>
<dbReference type="GO" id="GO:0004814">
    <property type="term" value="F:arginine-tRNA ligase activity"/>
    <property type="evidence" value="ECO:0007669"/>
    <property type="project" value="UniProtKB-UniRule"/>
</dbReference>
<dbReference type="STRING" id="1871336.BBG48_01275"/>
<dbReference type="CDD" id="cd00671">
    <property type="entry name" value="ArgRS_core"/>
    <property type="match status" value="1"/>
</dbReference>
<evidence type="ECO:0000256" key="9">
    <source>
        <dbReference type="ARBA" id="ARBA00023146"/>
    </source>
</evidence>
<comment type="subunit">
    <text evidence="3 11">Monomer.</text>
</comment>
<dbReference type="Pfam" id="PF00750">
    <property type="entry name" value="tRNA-synt_1d"/>
    <property type="match status" value="1"/>
</dbReference>
<keyword evidence="8 11" id="KW-0648">Protein biosynthesis</keyword>
<protein>
    <recommendedName>
        <fullName evidence="11">Arginine--tRNA ligase</fullName>
        <ecNumber evidence="11">6.1.1.19</ecNumber>
    </recommendedName>
    <alternativeName>
        <fullName evidence="11">Arginyl-tRNA synthetase</fullName>
        <shortName evidence="11">ArgRS</shortName>
    </alternativeName>
</protein>
<dbReference type="Gene3D" id="3.30.1360.70">
    <property type="entry name" value="Arginyl tRNA synthetase N-terminal domain"/>
    <property type="match status" value="1"/>
</dbReference>
<dbReference type="PROSITE" id="PS00178">
    <property type="entry name" value="AA_TRNA_LIGASE_I"/>
    <property type="match status" value="1"/>
</dbReference>
<keyword evidence="4 11" id="KW-0963">Cytoplasm</keyword>
<dbReference type="GO" id="GO:0006420">
    <property type="term" value="P:arginyl-tRNA aminoacylation"/>
    <property type="evidence" value="ECO:0007669"/>
    <property type="project" value="UniProtKB-UniRule"/>
</dbReference>
<evidence type="ECO:0000256" key="11">
    <source>
        <dbReference type="HAMAP-Rule" id="MF_00123"/>
    </source>
</evidence>
<dbReference type="Pfam" id="PF05746">
    <property type="entry name" value="DALR_1"/>
    <property type="match status" value="1"/>
</dbReference>
<reference evidence="15 16" key="1">
    <citation type="journal article" date="2016" name="Genome Announc.">
        <title>Draft Genome Sequence of Criibacterium bergeronii gen. nov., sp. nov., Strain CCRI-22567T, Isolated from a Vaginal Sample from a Woman with Bacterial Vaginosis.</title>
        <authorList>
            <person name="Maheux A.F."/>
            <person name="Berube E."/>
            <person name="Boudreau D.K."/>
            <person name="Raymond F."/>
            <person name="Corbeil J."/>
            <person name="Roy P.H."/>
            <person name="Boissinot M."/>
            <person name="Omar R.F."/>
        </authorList>
    </citation>
    <scope>NUCLEOTIDE SEQUENCE [LARGE SCALE GENOMIC DNA]</scope>
    <source>
        <strain evidence="15 16">CCRI-22567</strain>
    </source>
</reference>
<dbReference type="EMBL" id="MBEW02000001">
    <property type="protein sequence ID" value="RDY22324.1"/>
    <property type="molecule type" value="Genomic_DNA"/>
</dbReference>
<dbReference type="PRINTS" id="PR01038">
    <property type="entry name" value="TRNASYNTHARG"/>
</dbReference>
<evidence type="ECO:0000313" key="16">
    <source>
        <dbReference type="Proteomes" id="UP000093352"/>
    </source>
</evidence>
<evidence type="ECO:0000256" key="8">
    <source>
        <dbReference type="ARBA" id="ARBA00022917"/>
    </source>
</evidence>
<dbReference type="HAMAP" id="MF_00123">
    <property type="entry name" value="Arg_tRNA_synth"/>
    <property type="match status" value="1"/>
</dbReference>
<evidence type="ECO:0000256" key="3">
    <source>
        <dbReference type="ARBA" id="ARBA00011245"/>
    </source>
</evidence>
<accession>A0A371IPA8</accession>
<evidence type="ECO:0000256" key="7">
    <source>
        <dbReference type="ARBA" id="ARBA00022840"/>
    </source>
</evidence>
<dbReference type="EC" id="6.1.1.19" evidence="11"/>
<dbReference type="Gene3D" id="3.40.50.620">
    <property type="entry name" value="HUPs"/>
    <property type="match status" value="1"/>
</dbReference>
<dbReference type="InterPro" id="IPR035684">
    <property type="entry name" value="ArgRS_core"/>
</dbReference>
<dbReference type="NCBIfam" id="TIGR00456">
    <property type="entry name" value="argS"/>
    <property type="match status" value="1"/>
</dbReference>
<evidence type="ECO:0000256" key="10">
    <source>
        <dbReference type="ARBA" id="ARBA00049339"/>
    </source>
</evidence>
<dbReference type="PANTHER" id="PTHR11956">
    <property type="entry name" value="ARGINYL-TRNA SYNTHETASE"/>
    <property type="match status" value="1"/>
</dbReference>
<dbReference type="AlphaFoldDB" id="A0A371IPA8"/>
<evidence type="ECO:0000313" key="15">
    <source>
        <dbReference type="EMBL" id="RDY22324.1"/>
    </source>
</evidence>
<feature type="domain" description="DALR anticodon binding" evidence="13">
    <location>
        <begin position="453"/>
        <end position="569"/>
    </location>
</feature>
<keyword evidence="7 11" id="KW-0067">ATP-binding</keyword>
<evidence type="ECO:0000256" key="4">
    <source>
        <dbReference type="ARBA" id="ARBA00022490"/>
    </source>
</evidence>
<dbReference type="InterPro" id="IPR001412">
    <property type="entry name" value="aa-tRNA-synth_I_CS"/>
</dbReference>
<proteinExistence type="inferred from homology"/>
<dbReference type="SUPFAM" id="SSF55190">
    <property type="entry name" value="Arginyl-tRNA synthetase (ArgRS), N-terminal 'additional' domain"/>
    <property type="match status" value="1"/>
</dbReference>
<dbReference type="SUPFAM" id="SSF52374">
    <property type="entry name" value="Nucleotidylyl transferase"/>
    <property type="match status" value="1"/>
</dbReference>
<dbReference type="CDD" id="cd07956">
    <property type="entry name" value="Anticodon_Ia_Arg"/>
    <property type="match status" value="1"/>
</dbReference>
<dbReference type="Gene3D" id="1.10.730.10">
    <property type="entry name" value="Isoleucyl-tRNA Synthetase, Domain 1"/>
    <property type="match status" value="1"/>
</dbReference>
<dbReference type="InterPro" id="IPR014729">
    <property type="entry name" value="Rossmann-like_a/b/a_fold"/>
</dbReference>
<evidence type="ECO:0000256" key="1">
    <source>
        <dbReference type="ARBA" id="ARBA00004496"/>
    </source>
</evidence>
<feature type="short sequence motif" description="'HIGH' region" evidence="11">
    <location>
        <begin position="121"/>
        <end position="131"/>
    </location>
</feature>
<dbReference type="Pfam" id="PF03485">
    <property type="entry name" value="Arg_tRNA_synt_N"/>
    <property type="match status" value="1"/>
</dbReference>
<gene>
    <name evidence="11" type="primary">argS</name>
    <name evidence="15" type="ORF">BBG48_001005</name>
</gene>
<comment type="catalytic activity">
    <reaction evidence="10 11">
        <text>tRNA(Arg) + L-arginine + ATP = L-arginyl-tRNA(Arg) + AMP + diphosphate</text>
        <dbReference type="Rhea" id="RHEA:20301"/>
        <dbReference type="Rhea" id="RHEA-COMP:9658"/>
        <dbReference type="Rhea" id="RHEA-COMP:9673"/>
        <dbReference type="ChEBI" id="CHEBI:30616"/>
        <dbReference type="ChEBI" id="CHEBI:32682"/>
        <dbReference type="ChEBI" id="CHEBI:33019"/>
        <dbReference type="ChEBI" id="CHEBI:78442"/>
        <dbReference type="ChEBI" id="CHEBI:78513"/>
        <dbReference type="ChEBI" id="CHEBI:456215"/>
        <dbReference type="EC" id="6.1.1.19"/>
    </reaction>
</comment>
<comment type="caution">
    <text evidence="15">The sequence shown here is derived from an EMBL/GenBank/DDBJ whole genome shotgun (WGS) entry which is preliminary data.</text>
</comment>
<dbReference type="SMART" id="SM00836">
    <property type="entry name" value="DALR_1"/>
    <property type="match status" value="1"/>
</dbReference>
<evidence type="ECO:0000256" key="5">
    <source>
        <dbReference type="ARBA" id="ARBA00022598"/>
    </source>
</evidence>
<evidence type="ECO:0000256" key="6">
    <source>
        <dbReference type="ARBA" id="ARBA00022741"/>
    </source>
</evidence>
<evidence type="ECO:0000259" key="13">
    <source>
        <dbReference type="SMART" id="SM00836"/>
    </source>
</evidence>
<dbReference type="PANTHER" id="PTHR11956:SF5">
    <property type="entry name" value="ARGININE--TRNA LIGASE, CYTOPLASMIC"/>
    <property type="match status" value="1"/>
</dbReference>
<dbReference type="InterPro" id="IPR008909">
    <property type="entry name" value="DALR_anticod-bd"/>
</dbReference>